<name>A0A0P6XEB9_9CHLR</name>
<proteinExistence type="predicted"/>
<evidence type="ECO:0000313" key="2">
    <source>
        <dbReference type="Proteomes" id="UP000050277"/>
    </source>
</evidence>
<accession>A0A0P6XEB9</accession>
<dbReference type="AlphaFoldDB" id="A0A0P6XEB9"/>
<keyword evidence="2" id="KW-1185">Reference proteome</keyword>
<reference evidence="1 2" key="1">
    <citation type="submission" date="2015-07" db="EMBL/GenBank/DDBJ databases">
        <title>Whole genome sequence of Herpetosiphon geysericola DSM 7119.</title>
        <authorList>
            <person name="Hemp J."/>
            <person name="Ward L.M."/>
            <person name="Pace L.A."/>
            <person name="Fischer W.W."/>
        </authorList>
    </citation>
    <scope>NUCLEOTIDE SEQUENCE [LARGE SCALE GENOMIC DNA]</scope>
    <source>
        <strain evidence="1 2">DSM 7119</strain>
    </source>
</reference>
<gene>
    <name evidence="1" type="ORF">SE18_22445</name>
</gene>
<comment type="caution">
    <text evidence="1">The sequence shown here is derived from an EMBL/GenBank/DDBJ whole genome shotgun (WGS) entry which is preliminary data.</text>
</comment>
<dbReference type="OrthoDB" id="1494204at2"/>
<organism evidence="1 2">
    <name type="scientific">Herpetosiphon geysericola</name>
    <dbReference type="NCBI Taxonomy" id="70996"/>
    <lineage>
        <taxon>Bacteria</taxon>
        <taxon>Bacillati</taxon>
        <taxon>Chloroflexota</taxon>
        <taxon>Chloroflexia</taxon>
        <taxon>Herpetosiphonales</taxon>
        <taxon>Herpetosiphonaceae</taxon>
        <taxon>Herpetosiphon</taxon>
    </lineage>
</organism>
<dbReference type="Proteomes" id="UP000050277">
    <property type="component" value="Unassembled WGS sequence"/>
</dbReference>
<protein>
    <submittedName>
        <fullName evidence="1">Uncharacterized protein</fullName>
    </submittedName>
</protein>
<sequence>MVHTIDLVVEPVTDPRITLVLQALRGMYLNGGVIFRSVRPSDAAAYDAVFASNPTDISLQIYRFLSHPTLNRELPELGLPTAVPSDLPLTFYSGYEYEGALTHALVSGGAFTSSPFSDGDARTMSKVCVEAMLGGEITTTTVCRIEGAWAPWFNANLWDRSFATFNHGQRRWTLLCLTDTNQAS</sequence>
<dbReference type="RefSeq" id="WP_054536697.1">
    <property type="nucleotide sequence ID" value="NZ_LGKP01000035.1"/>
</dbReference>
<evidence type="ECO:0000313" key="1">
    <source>
        <dbReference type="EMBL" id="KPL81404.1"/>
    </source>
</evidence>
<dbReference type="EMBL" id="LGKP01000035">
    <property type="protein sequence ID" value="KPL81404.1"/>
    <property type="molecule type" value="Genomic_DNA"/>
</dbReference>